<dbReference type="AlphaFoldDB" id="A0A6J4PSS7"/>
<organism evidence="2">
    <name type="scientific">uncultured Rubrobacteraceae bacterium</name>
    <dbReference type="NCBI Taxonomy" id="349277"/>
    <lineage>
        <taxon>Bacteria</taxon>
        <taxon>Bacillati</taxon>
        <taxon>Actinomycetota</taxon>
        <taxon>Rubrobacteria</taxon>
        <taxon>Rubrobacterales</taxon>
        <taxon>Rubrobacteraceae</taxon>
        <taxon>environmental samples</taxon>
    </lineage>
</organism>
<gene>
    <name evidence="2" type="ORF">AVDCRST_MAG03-2643</name>
</gene>
<evidence type="ECO:0000313" key="2">
    <source>
        <dbReference type="EMBL" id="CAA9422479.1"/>
    </source>
</evidence>
<evidence type="ECO:0000256" key="1">
    <source>
        <dbReference type="SAM" id="MobiDB-lite"/>
    </source>
</evidence>
<feature type="compositionally biased region" description="Basic residues" evidence="1">
    <location>
        <begin position="75"/>
        <end position="91"/>
    </location>
</feature>
<proteinExistence type="predicted"/>
<feature type="region of interest" description="Disordered" evidence="1">
    <location>
        <begin position="1"/>
        <end position="150"/>
    </location>
</feature>
<feature type="non-terminal residue" evidence="2">
    <location>
        <position position="1"/>
    </location>
</feature>
<dbReference type="EMBL" id="CADCUT010000158">
    <property type="protein sequence ID" value="CAA9422479.1"/>
    <property type="molecule type" value="Genomic_DNA"/>
</dbReference>
<protein>
    <submittedName>
        <fullName evidence="2">Uncharacterized protein</fullName>
    </submittedName>
</protein>
<reference evidence="2" key="1">
    <citation type="submission" date="2020-02" db="EMBL/GenBank/DDBJ databases">
        <authorList>
            <person name="Meier V. D."/>
        </authorList>
    </citation>
    <scope>NUCLEOTIDE SEQUENCE</scope>
    <source>
        <strain evidence="2">AVDCRST_MAG03</strain>
    </source>
</reference>
<feature type="compositionally biased region" description="Low complexity" evidence="1">
    <location>
        <begin position="92"/>
        <end position="105"/>
    </location>
</feature>
<feature type="non-terminal residue" evidence="2">
    <location>
        <position position="190"/>
    </location>
</feature>
<sequence>DRPNPWPRSSRHQPPQPVRHLHRALRPRRHLQGRSPRRHPLPRARTSCGRRRGRVRLPDAPPQAGGGLLDLGPRRTPRPRRGPSRRVRSTTRRPGPLGCPAGPLPTDALDGNRQRGRSGRHPVLEGQRPLRRRRSRRRRGTPPARPFGPRLSARVTARGLVAYHADRAYPLADARGNGGGGPFRGPLLVV</sequence>
<name>A0A6J4PSS7_9ACTN</name>
<feature type="compositionally biased region" description="Basic residues" evidence="1">
    <location>
        <begin position="19"/>
        <end position="55"/>
    </location>
</feature>
<feature type="compositionally biased region" description="Basic residues" evidence="1">
    <location>
        <begin position="129"/>
        <end position="140"/>
    </location>
</feature>
<accession>A0A6J4PSS7</accession>